<dbReference type="AlphaFoldDB" id="A0ABC9Y2T7"/>
<dbReference type="Proteomes" id="UP001623348">
    <property type="component" value="Unassembled WGS sequence"/>
</dbReference>
<dbReference type="EMBL" id="BAAFJT010000040">
    <property type="protein sequence ID" value="GAB0204344.1"/>
    <property type="molecule type" value="Genomic_DNA"/>
</dbReference>
<feature type="region of interest" description="Disordered" evidence="1">
    <location>
        <begin position="1"/>
        <end position="22"/>
    </location>
</feature>
<proteinExistence type="predicted"/>
<dbReference type="Pfam" id="PF14529">
    <property type="entry name" value="Exo_endo_phos_2"/>
    <property type="match status" value="1"/>
</dbReference>
<evidence type="ECO:0000259" key="2">
    <source>
        <dbReference type="Pfam" id="PF14529"/>
    </source>
</evidence>
<dbReference type="SUPFAM" id="SSF56219">
    <property type="entry name" value="DNase I-like"/>
    <property type="match status" value="1"/>
</dbReference>
<feature type="domain" description="Endonuclease/exonuclease/phosphatase" evidence="2">
    <location>
        <begin position="168"/>
        <end position="258"/>
    </location>
</feature>
<comment type="caution">
    <text evidence="3">The sequence shown here is derived from an EMBL/GenBank/DDBJ whole genome shotgun (WGS) entry which is preliminary data.</text>
</comment>
<dbReference type="PANTHER" id="PTHR33395:SF22">
    <property type="entry name" value="REVERSE TRANSCRIPTASE DOMAIN-CONTAINING PROTEIN"/>
    <property type="match status" value="1"/>
</dbReference>
<protein>
    <recommendedName>
        <fullName evidence="2">Endonuclease/exonuclease/phosphatase domain-containing protein</fullName>
    </recommendedName>
</protein>
<dbReference type="Gene3D" id="3.60.10.10">
    <property type="entry name" value="Endonuclease/exonuclease/phosphatase"/>
    <property type="match status" value="1"/>
</dbReference>
<organism evidence="3 4">
    <name type="scientific">Grus japonensis</name>
    <name type="common">Japanese crane</name>
    <name type="synonym">Red-crowned crane</name>
    <dbReference type="NCBI Taxonomy" id="30415"/>
    <lineage>
        <taxon>Eukaryota</taxon>
        <taxon>Metazoa</taxon>
        <taxon>Chordata</taxon>
        <taxon>Craniata</taxon>
        <taxon>Vertebrata</taxon>
        <taxon>Euteleostomi</taxon>
        <taxon>Archelosauria</taxon>
        <taxon>Archosauria</taxon>
        <taxon>Dinosauria</taxon>
        <taxon>Saurischia</taxon>
        <taxon>Theropoda</taxon>
        <taxon>Coelurosauria</taxon>
        <taxon>Aves</taxon>
        <taxon>Neognathae</taxon>
        <taxon>Neoaves</taxon>
        <taxon>Gruiformes</taxon>
        <taxon>Gruidae</taxon>
        <taxon>Grus</taxon>
    </lineage>
</organism>
<dbReference type="InterPro" id="IPR036691">
    <property type="entry name" value="Endo/exonu/phosph_ase_sf"/>
</dbReference>
<sequence>MPRLDGQGAGNGPQPVAQRRAGRTAACLKSGGDELGTNRETLGKDLRGILATRASQSASSGAQLKCLYANAHSMGNKQEKLETCACLQGYDLIGIMEMWWDSSYDWSVGMEGYRLFRKDRQGRRGGGVTLCVNDQLECMELCLGMDEELTESLWVRIKGRAGAGDIIVGVCYRPPDQGDQADEALHRQIGAASHSQALVLMGDFSHPNICWRGNTAGHKQSRRFLECVDDNFLLQVIEEPMRRGAMLDLVLTKKEGLVGNVKLKGSLGCSDQEMVEFKILRAARRAHSKLTALDFRRADFGFFRDLLGRVLWDKALEGRGAQASWLVVKDHLPQAQEQCIPTKRKSGKNARRPPWVNKELLGKLLTQKENLQWVEARSGSLGGIQRNCPSSQGSG</sequence>
<dbReference type="InterPro" id="IPR005135">
    <property type="entry name" value="Endo/exonuclease/phosphatase"/>
</dbReference>
<keyword evidence="4" id="KW-1185">Reference proteome</keyword>
<evidence type="ECO:0000313" key="3">
    <source>
        <dbReference type="EMBL" id="GAB0204344.1"/>
    </source>
</evidence>
<dbReference type="PANTHER" id="PTHR33395">
    <property type="entry name" value="TRANSCRIPTASE, PUTATIVE-RELATED-RELATED"/>
    <property type="match status" value="1"/>
</dbReference>
<accession>A0ABC9Y2T7</accession>
<reference evidence="3 4" key="1">
    <citation type="submission" date="2024-06" db="EMBL/GenBank/DDBJ databases">
        <title>The draft genome of Grus japonensis, version 3.</title>
        <authorList>
            <person name="Nabeshima K."/>
            <person name="Suzuki S."/>
            <person name="Onuma M."/>
        </authorList>
    </citation>
    <scope>NUCLEOTIDE SEQUENCE [LARGE SCALE GENOMIC DNA]</scope>
    <source>
        <strain evidence="3 4">451A</strain>
    </source>
</reference>
<gene>
    <name evidence="3" type="ORF">GRJ2_002900000</name>
</gene>
<evidence type="ECO:0000256" key="1">
    <source>
        <dbReference type="SAM" id="MobiDB-lite"/>
    </source>
</evidence>
<evidence type="ECO:0000313" key="4">
    <source>
        <dbReference type="Proteomes" id="UP001623348"/>
    </source>
</evidence>
<name>A0ABC9Y2T7_GRUJA</name>